<accession>A0A265N5V1</accession>
<keyword evidence="2" id="KW-1185">Reference proteome</keyword>
<organism evidence="1 2">
    <name type="scientific">Virgibacillus indicus</name>
    <dbReference type="NCBI Taxonomy" id="2024554"/>
    <lineage>
        <taxon>Bacteria</taxon>
        <taxon>Bacillati</taxon>
        <taxon>Bacillota</taxon>
        <taxon>Bacilli</taxon>
        <taxon>Bacillales</taxon>
        <taxon>Bacillaceae</taxon>
        <taxon>Virgibacillus</taxon>
    </lineage>
</organism>
<dbReference type="RefSeq" id="WP_094887299.1">
    <property type="nucleotide sequence ID" value="NZ_NPMS01000013.1"/>
</dbReference>
<name>A0A265N5V1_9BACI</name>
<protein>
    <submittedName>
        <fullName evidence="1">Uncharacterized protein</fullName>
    </submittedName>
</protein>
<sequence length="77" mass="8912">MLVIIYGNSIYYFISQMEIICFSIIREKALHFKDGSFILEIDFFREIMSGYAVLALCQKGYGFRENEVLGSDPRTLS</sequence>
<gene>
    <name evidence="1" type="ORF">CIL03_18150</name>
</gene>
<evidence type="ECO:0000313" key="2">
    <source>
        <dbReference type="Proteomes" id="UP000216498"/>
    </source>
</evidence>
<evidence type="ECO:0000313" key="1">
    <source>
        <dbReference type="EMBL" id="OZU87215.1"/>
    </source>
</evidence>
<dbReference type="AlphaFoldDB" id="A0A265N5V1"/>
<dbReference type="EMBL" id="NPMS01000013">
    <property type="protein sequence ID" value="OZU87215.1"/>
    <property type="molecule type" value="Genomic_DNA"/>
</dbReference>
<comment type="caution">
    <text evidence="1">The sequence shown here is derived from an EMBL/GenBank/DDBJ whole genome shotgun (WGS) entry which is preliminary data.</text>
</comment>
<reference evidence="1 2" key="1">
    <citation type="submission" date="2017-08" db="EMBL/GenBank/DDBJ databases">
        <title>Virgibacillus indicus sp. nov. and Virgibacillus profoundi sp. nov, two moderately halophilic bacteria isolated from marine sediment by using the Microfluidic Streak Plate.</title>
        <authorList>
            <person name="Xu B."/>
            <person name="Hu B."/>
            <person name="Wang J."/>
            <person name="Zhu Y."/>
            <person name="Huang L."/>
            <person name="Du W."/>
            <person name="Huang Y."/>
        </authorList>
    </citation>
    <scope>NUCLEOTIDE SEQUENCE [LARGE SCALE GENOMIC DNA]</scope>
    <source>
        <strain evidence="1 2">IO3-P2-C2</strain>
    </source>
</reference>
<dbReference type="Proteomes" id="UP000216498">
    <property type="component" value="Unassembled WGS sequence"/>
</dbReference>
<proteinExistence type="predicted"/>